<dbReference type="GO" id="GO:0005886">
    <property type="term" value="C:plasma membrane"/>
    <property type="evidence" value="ECO:0007669"/>
    <property type="project" value="UniProtKB-SubCell"/>
</dbReference>
<dbReference type="InterPro" id="IPR035906">
    <property type="entry name" value="MetI-like_sf"/>
</dbReference>
<dbReference type="InterPro" id="IPR000515">
    <property type="entry name" value="MetI-like"/>
</dbReference>
<gene>
    <name evidence="9" type="ORF">SAMN05444398_10217</name>
</gene>
<dbReference type="PANTHER" id="PTHR30151:SF38">
    <property type="entry name" value="ALIPHATIC SULFONATES TRANSPORT PERMEASE PROTEIN SSUC-RELATED"/>
    <property type="match status" value="1"/>
</dbReference>
<keyword evidence="3" id="KW-1003">Cell membrane</keyword>
<proteinExistence type="inferred from homology"/>
<feature type="transmembrane region" description="Helical" evidence="7">
    <location>
        <begin position="215"/>
        <end position="237"/>
    </location>
</feature>
<feature type="transmembrane region" description="Helical" evidence="7">
    <location>
        <begin position="91"/>
        <end position="110"/>
    </location>
</feature>
<dbReference type="GO" id="GO:0055085">
    <property type="term" value="P:transmembrane transport"/>
    <property type="evidence" value="ECO:0007669"/>
    <property type="project" value="InterPro"/>
</dbReference>
<evidence type="ECO:0000313" key="10">
    <source>
        <dbReference type="Proteomes" id="UP000183974"/>
    </source>
</evidence>
<dbReference type="PROSITE" id="PS50928">
    <property type="entry name" value="ABC_TM1"/>
    <property type="match status" value="1"/>
</dbReference>
<keyword evidence="2 7" id="KW-0813">Transport</keyword>
<sequence>MQRIAFLTGLASLGLIWSLAARNSLPAILPGPLAVAAALWTLLTEPSFWTDTLLPSLGRAAAGLASAFALGAPLGLAGWRWPVISALAAPLRLILMGMPAPILAILFILWFDGGPLTVILTVAVLLLPVFQIAVAEGTGNIDSHLAEMARVFRVPLMRQLHRIALPAVWTALGPALRIAVANALRVTLLTELLSGAEGLGAAVQRAQSWLQTDRLFALVILILALIGLADTGLGLLLRERPRP</sequence>
<keyword evidence="5 7" id="KW-1133">Transmembrane helix</keyword>
<dbReference type="AlphaFoldDB" id="A0A1M6ZPY1"/>
<dbReference type="OrthoDB" id="9804353at2"/>
<dbReference type="STRING" id="337701.SAMN05444398_10217"/>
<accession>A0A1M6ZPY1</accession>
<evidence type="ECO:0000256" key="7">
    <source>
        <dbReference type="RuleBase" id="RU363032"/>
    </source>
</evidence>
<dbReference type="Pfam" id="PF00528">
    <property type="entry name" value="BPD_transp_1"/>
    <property type="match status" value="1"/>
</dbReference>
<evidence type="ECO:0000256" key="4">
    <source>
        <dbReference type="ARBA" id="ARBA00022692"/>
    </source>
</evidence>
<dbReference type="EMBL" id="FRBR01000002">
    <property type="protein sequence ID" value="SHL32578.1"/>
    <property type="molecule type" value="Genomic_DNA"/>
</dbReference>
<feature type="transmembrane region" description="Helical" evidence="7">
    <location>
        <begin position="116"/>
        <end position="135"/>
    </location>
</feature>
<keyword evidence="4 7" id="KW-0812">Transmembrane</keyword>
<dbReference type="Proteomes" id="UP000183974">
    <property type="component" value="Unassembled WGS sequence"/>
</dbReference>
<dbReference type="SUPFAM" id="SSF161098">
    <property type="entry name" value="MetI-like"/>
    <property type="match status" value="1"/>
</dbReference>
<feature type="domain" description="ABC transmembrane type-1" evidence="8">
    <location>
        <begin position="53"/>
        <end position="237"/>
    </location>
</feature>
<protein>
    <submittedName>
        <fullName evidence="9">NitT/TauT family transport system permease protein</fullName>
    </submittedName>
</protein>
<reference evidence="9 10" key="1">
    <citation type="submission" date="2016-11" db="EMBL/GenBank/DDBJ databases">
        <authorList>
            <person name="Jaros S."/>
            <person name="Januszkiewicz K."/>
            <person name="Wedrychowicz H."/>
        </authorList>
    </citation>
    <scope>NUCLEOTIDE SEQUENCE [LARGE SCALE GENOMIC DNA]</scope>
    <source>
        <strain evidence="9 10">DSM 29589</strain>
    </source>
</reference>
<comment type="similarity">
    <text evidence="7">Belongs to the binding-protein-dependent transport system permease family.</text>
</comment>
<evidence type="ECO:0000313" key="9">
    <source>
        <dbReference type="EMBL" id="SHL32578.1"/>
    </source>
</evidence>
<keyword evidence="6 7" id="KW-0472">Membrane</keyword>
<evidence type="ECO:0000256" key="5">
    <source>
        <dbReference type="ARBA" id="ARBA00022989"/>
    </source>
</evidence>
<name>A0A1M6ZPY1_9RHOB</name>
<comment type="subcellular location">
    <subcellularLocation>
        <location evidence="1 7">Cell membrane</location>
        <topology evidence="1 7">Multi-pass membrane protein</topology>
    </subcellularLocation>
</comment>
<evidence type="ECO:0000256" key="2">
    <source>
        <dbReference type="ARBA" id="ARBA00022448"/>
    </source>
</evidence>
<feature type="transmembrane region" description="Helical" evidence="7">
    <location>
        <begin position="61"/>
        <end position="79"/>
    </location>
</feature>
<feature type="transmembrane region" description="Helical" evidence="7">
    <location>
        <begin position="163"/>
        <end position="184"/>
    </location>
</feature>
<dbReference type="PANTHER" id="PTHR30151">
    <property type="entry name" value="ALKANE SULFONATE ABC TRANSPORTER-RELATED, MEMBRANE SUBUNIT"/>
    <property type="match status" value="1"/>
</dbReference>
<evidence type="ECO:0000256" key="3">
    <source>
        <dbReference type="ARBA" id="ARBA00022475"/>
    </source>
</evidence>
<evidence type="ECO:0000256" key="6">
    <source>
        <dbReference type="ARBA" id="ARBA00023136"/>
    </source>
</evidence>
<evidence type="ECO:0000259" key="8">
    <source>
        <dbReference type="PROSITE" id="PS50928"/>
    </source>
</evidence>
<keyword evidence="10" id="KW-1185">Reference proteome</keyword>
<organism evidence="9 10">
    <name type="scientific">Roseovarius pacificus</name>
    <dbReference type="NCBI Taxonomy" id="337701"/>
    <lineage>
        <taxon>Bacteria</taxon>
        <taxon>Pseudomonadati</taxon>
        <taxon>Pseudomonadota</taxon>
        <taxon>Alphaproteobacteria</taxon>
        <taxon>Rhodobacterales</taxon>
        <taxon>Roseobacteraceae</taxon>
        <taxon>Roseovarius</taxon>
    </lineage>
</organism>
<dbReference type="CDD" id="cd06261">
    <property type="entry name" value="TM_PBP2"/>
    <property type="match status" value="1"/>
</dbReference>
<dbReference type="Gene3D" id="1.10.3720.10">
    <property type="entry name" value="MetI-like"/>
    <property type="match status" value="1"/>
</dbReference>
<evidence type="ECO:0000256" key="1">
    <source>
        <dbReference type="ARBA" id="ARBA00004651"/>
    </source>
</evidence>